<dbReference type="EMBL" id="FPHG01000028">
    <property type="protein sequence ID" value="SFV55419.1"/>
    <property type="molecule type" value="Genomic_DNA"/>
</dbReference>
<dbReference type="AlphaFoldDB" id="A0A1W1BPF1"/>
<evidence type="ECO:0000256" key="1">
    <source>
        <dbReference type="SAM" id="Coils"/>
    </source>
</evidence>
<organism evidence="2">
    <name type="scientific">hydrothermal vent metagenome</name>
    <dbReference type="NCBI Taxonomy" id="652676"/>
    <lineage>
        <taxon>unclassified sequences</taxon>
        <taxon>metagenomes</taxon>
        <taxon>ecological metagenomes</taxon>
    </lineage>
</organism>
<feature type="coiled-coil region" evidence="1">
    <location>
        <begin position="30"/>
        <end position="84"/>
    </location>
</feature>
<reference evidence="2" key="1">
    <citation type="submission" date="2016-10" db="EMBL/GenBank/DDBJ databases">
        <authorList>
            <person name="de Groot N.N."/>
        </authorList>
    </citation>
    <scope>NUCLEOTIDE SEQUENCE</scope>
</reference>
<dbReference type="Pfam" id="PF14591">
    <property type="entry name" value="AF0941-like"/>
    <property type="match status" value="1"/>
</dbReference>
<name>A0A1W1BPF1_9ZZZZ</name>
<dbReference type="InterPro" id="IPR013502">
    <property type="entry name" value="Uncharacterised_AF0941"/>
</dbReference>
<keyword evidence="1" id="KW-0175">Coiled coil</keyword>
<protein>
    <submittedName>
        <fullName evidence="2">Uncharacterized protein</fullName>
    </submittedName>
</protein>
<proteinExistence type="predicted"/>
<sequence>MKSSEKLKNLLELEIIPDLETVIDELFEIIDKTKKASVEQKEELEVLQEMRTDCFAILDELSRDELADDEIDELLEELIELKTKEED</sequence>
<evidence type="ECO:0000313" key="2">
    <source>
        <dbReference type="EMBL" id="SFV55419.1"/>
    </source>
</evidence>
<accession>A0A1W1BPF1</accession>
<gene>
    <name evidence="2" type="ORF">MNB_SV-9-1599</name>
</gene>